<evidence type="ECO:0000256" key="1">
    <source>
        <dbReference type="ARBA" id="ARBA00001936"/>
    </source>
</evidence>
<dbReference type="GO" id="GO:0004518">
    <property type="term" value="F:nuclease activity"/>
    <property type="evidence" value="ECO:0007669"/>
    <property type="project" value="UniProtKB-KW"/>
</dbReference>
<comment type="caution">
    <text evidence="11">The sequence shown here is derived from an EMBL/GenBank/DDBJ whole genome shotgun (WGS) entry which is preliminary data.</text>
</comment>
<evidence type="ECO:0000256" key="3">
    <source>
        <dbReference type="ARBA" id="ARBA00004123"/>
    </source>
</evidence>
<keyword evidence="4" id="KW-0540">Nuclease</keyword>
<evidence type="ECO:0000256" key="8">
    <source>
        <dbReference type="ARBA" id="ARBA00022842"/>
    </source>
</evidence>
<evidence type="ECO:0000313" key="11">
    <source>
        <dbReference type="EMBL" id="CAB4012333.1"/>
    </source>
</evidence>
<keyword evidence="6" id="KW-0227">DNA damage</keyword>
<dbReference type="PANTHER" id="PTHR15822">
    <property type="entry name" value="TRAF AND TNF RECEPTOR-ASSOCIATED PROTEIN"/>
    <property type="match status" value="1"/>
</dbReference>
<proteinExistence type="predicted"/>
<protein>
    <submittedName>
        <fullName evidence="11">Uncharacterized protein</fullName>
    </submittedName>
</protein>
<dbReference type="GO" id="GO:0046872">
    <property type="term" value="F:metal ion binding"/>
    <property type="evidence" value="ECO:0007669"/>
    <property type="project" value="UniProtKB-KW"/>
</dbReference>
<evidence type="ECO:0000256" key="10">
    <source>
        <dbReference type="ARBA" id="ARBA00023242"/>
    </source>
</evidence>
<keyword evidence="10" id="KW-0539">Nucleus</keyword>
<reference evidence="11" key="1">
    <citation type="submission" date="2020-04" db="EMBL/GenBank/DDBJ databases">
        <authorList>
            <person name="Alioto T."/>
            <person name="Alioto T."/>
            <person name="Gomez Garrido J."/>
        </authorList>
    </citation>
    <scope>NUCLEOTIDE SEQUENCE</scope>
    <source>
        <strain evidence="11">A484AB</strain>
    </source>
</reference>
<keyword evidence="5" id="KW-0479">Metal-binding</keyword>
<evidence type="ECO:0000256" key="2">
    <source>
        <dbReference type="ARBA" id="ARBA00001946"/>
    </source>
</evidence>
<evidence type="ECO:0000256" key="4">
    <source>
        <dbReference type="ARBA" id="ARBA00022722"/>
    </source>
</evidence>
<dbReference type="PANTHER" id="PTHR15822:SF4">
    <property type="entry name" value="TYROSYL-DNA PHOSPHODIESTERASE 2"/>
    <property type="match status" value="1"/>
</dbReference>
<evidence type="ECO:0000313" key="12">
    <source>
        <dbReference type="Proteomes" id="UP001152795"/>
    </source>
</evidence>
<dbReference type="AlphaFoldDB" id="A0A7D9ELH4"/>
<dbReference type="GO" id="GO:0005737">
    <property type="term" value="C:cytoplasm"/>
    <property type="evidence" value="ECO:0007669"/>
    <property type="project" value="TreeGrafter"/>
</dbReference>
<dbReference type="GO" id="GO:0016605">
    <property type="term" value="C:PML body"/>
    <property type="evidence" value="ECO:0007669"/>
    <property type="project" value="TreeGrafter"/>
</dbReference>
<comment type="cofactor">
    <cofactor evidence="1">
        <name>Mn(2+)</name>
        <dbReference type="ChEBI" id="CHEBI:29035"/>
    </cofactor>
</comment>
<keyword evidence="12" id="KW-1185">Reference proteome</keyword>
<dbReference type="SUPFAM" id="SSF56219">
    <property type="entry name" value="DNase I-like"/>
    <property type="match status" value="1"/>
</dbReference>
<comment type="cofactor">
    <cofactor evidence="2">
        <name>Mg(2+)</name>
        <dbReference type="ChEBI" id="CHEBI:18420"/>
    </cofactor>
</comment>
<evidence type="ECO:0000256" key="6">
    <source>
        <dbReference type="ARBA" id="ARBA00022763"/>
    </source>
</evidence>
<evidence type="ECO:0000256" key="9">
    <source>
        <dbReference type="ARBA" id="ARBA00023204"/>
    </source>
</evidence>
<dbReference type="GO" id="GO:0003697">
    <property type="term" value="F:single-stranded DNA binding"/>
    <property type="evidence" value="ECO:0007669"/>
    <property type="project" value="TreeGrafter"/>
</dbReference>
<dbReference type="InterPro" id="IPR036691">
    <property type="entry name" value="Endo/exonu/phosph_ase_sf"/>
</dbReference>
<sequence length="253" mass="29113">MAILTCPCLWIVLGDASYHKEWVYGPEMINGSQFFSKFMRHGQIFSTVVVAEYIVLSGHQPHHNFSYFNAILIRSSTVNTENSKLEYLPFENSVQGRHFLTFPIRFAGSDIILMTSHLESCKPLSKERKSQFREILLYMRRRRNGVNVIFGGDTNLRDREVEAVGGLPNEVLDAWASCGSPHDSEFTWDMSENDNKDMNGAKPKLRFDRIFLRPAQKGKVVRPRIFTLIGKQRLSGGRFASDHWGIWLEFSFD</sequence>
<dbReference type="OrthoDB" id="9975959at2759"/>
<keyword evidence="8" id="KW-0460">Magnesium</keyword>
<evidence type="ECO:0000256" key="7">
    <source>
        <dbReference type="ARBA" id="ARBA00022801"/>
    </source>
</evidence>
<dbReference type="GO" id="GO:0070260">
    <property type="term" value="F:5'-tyrosyl-DNA phosphodiesterase activity"/>
    <property type="evidence" value="ECO:0007669"/>
    <property type="project" value="TreeGrafter"/>
</dbReference>
<dbReference type="CDD" id="cd09080">
    <property type="entry name" value="TDP2"/>
    <property type="match status" value="1"/>
</dbReference>
<gene>
    <name evidence="11" type="ORF">PACLA_8A087253</name>
</gene>
<dbReference type="EMBL" id="CACRXK020007470">
    <property type="protein sequence ID" value="CAB4012333.1"/>
    <property type="molecule type" value="Genomic_DNA"/>
</dbReference>
<keyword evidence="7" id="KW-0378">Hydrolase</keyword>
<dbReference type="GO" id="GO:0006302">
    <property type="term" value="P:double-strand break repair"/>
    <property type="evidence" value="ECO:0007669"/>
    <property type="project" value="TreeGrafter"/>
</dbReference>
<dbReference type="Proteomes" id="UP001152795">
    <property type="component" value="Unassembled WGS sequence"/>
</dbReference>
<name>A0A7D9ELH4_PARCT</name>
<dbReference type="InterPro" id="IPR051547">
    <property type="entry name" value="TDP2-like"/>
</dbReference>
<evidence type="ECO:0000256" key="5">
    <source>
        <dbReference type="ARBA" id="ARBA00022723"/>
    </source>
</evidence>
<keyword evidence="9" id="KW-0234">DNA repair</keyword>
<organism evidence="11 12">
    <name type="scientific">Paramuricea clavata</name>
    <name type="common">Red gorgonian</name>
    <name type="synonym">Violescent sea-whip</name>
    <dbReference type="NCBI Taxonomy" id="317549"/>
    <lineage>
        <taxon>Eukaryota</taxon>
        <taxon>Metazoa</taxon>
        <taxon>Cnidaria</taxon>
        <taxon>Anthozoa</taxon>
        <taxon>Octocorallia</taxon>
        <taxon>Malacalcyonacea</taxon>
        <taxon>Plexauridae</taxon>
        <taxon>Paramuricea</taxon>
    </lineage>
</organism>
<accession>A0A7D9ELH4</accession>
<comment type="subcellular location">
    <subcellularLocation>
        <location evidence="3">Nucleus</location>
    </subcellularLocation>
</comment>
<dbReference type="Gene3D" id="3.60.10.10">
    <property type="entry name" value="Endonuclease/exonuclease/phosphatase"/>
    <property type="match status" value="1"/>
</dbReference>